<sequence length="149" mass="16104">MPLTPGDDAPTFAAQNQHDKRVVCQYDRPTVVYFYPRDDTPGCTIEAEGFDDSLSAYREAGVTVYGVSTDDVESHREFADEYDIAFDLLADPDGNIADSFDVPVENGAAARTTFVVVDGQVVATYEGVHPEGHAADVLEDLVETGIVSP</sequence>
<reference evidence="11 12" key="1">
    <citation type="journal article" date="2019" name="Nat. Commun.">
        <title>A new type of DNA phosphorothioation-based antiviral system in archaea.</title>
        <authorList>
            <person name="Xiong L."/>
            <person name="Liu S."/>
            <person name="Chen S."/>
            <person name="Xiao Y."/>
            <person name="Zhu B."/>
            <person name="Gao Y."/>
            <person name="Zhang Y."/>
            <person name="Chen B."/>
            <person name="Luo J."/>
            <person name="Deng Z."/>
            <person name="Chen X."/>
            <person name="Wang L."/>
            <person name="Chen S."/>
        </authorList>
    </citation>
    <scope>NUCLEOTIDE SEQUENCE [LARGE SCALE GENOMIC DNA]</scope>
    <source>
        <strain evidence="11 12">CBA1105</strain>
    </source>
</reference>
<dbReference type="PANTHER" id="PTHR42801">
    <property type="entry name" value="THIOREDOXIN-DEPENDENT PEROXIDE REDUCTASE"/>
    <property type="match status" value="1"/>
</dbReference>
<evidence type="ECO:0000256" key="2">
    <source>
        <dbReference type="ARBA" id="ARBA00022559"/>
    </source>
</evidence>
<evidence type="ECO:0000256" key="3">
    <source>
        <dbReference type="ARBA" id="ARBA00022862"/>
    </source>
</evidence>
<dbReference type="RefSeq" id="WP_049994328.1">
    <property type="nucleotide sequence ID" value="NZ_CP031310.1"/>
</dbReference>
<dbReference type="InterPro" id="IPR013766">
    <property type="entry name" value="Thioredoxin_domain"/>
</dbReference>
<gene>
    <name evidence="11" type="ORF">DV733_05040</name>
</gene>
<evidence type="ECO:0000313" key="11">
    <source>
        <dbReference type="EMBL" id="QCC52872.1"/>
    </source>
</evidence>
<name>A0A4D6HIM0_9EURY</name>
<dbReference type="EMBL" id="CP031310">
    <property type="protein sequence ID" value="QCC52872.1"/>
    <property type="molecule type" value="Genomic_DNA"/>
</dbReference>
<evidence type="ECO:0000256" key="9">
    <source>
        <dbReference type="ARBA" id="ARBA00049091"/>
    </source>
</evidence>
<keyword evidence="5" id="KW-1015">Disulfide bond</keyword>
<evidence type="ECO:0000256" key="1">
    <source>
        <dbReference type="ARBA" id="ARBA00013017"/>
    </source>
</evidence>
<keyword evidence="2" id="KW-0575">Peroxidase</keyword>
<evidence type="ECO:0000313" key="12">
    <source>
        <dbReference type="Proteomes" id="UP000296706"/>
    </source>
</evidence>
<dbReference type="KEGG" id="hsn:DV733_05040"/>
<dbReference type="GO" id="GO:0034599">
    <property type="term" value="P:cellular response to oxidative stress"/>
    <property type="evidence" value="ECO:0007669"/>
    <property type="project" value="TreeGrafter"/>
</dbReference>
<dbReference type="PANTHER" id="PTHR42801:SF4">
    <property type="entry name" value="AHPC_TSA FAMILY PROTEIN"/>
    <property type="match status" value="1"/>
</dbReference>
<protein>
    <recommendedName>
        <fullName evidence="1">thioredoxin-dependent peroxiredoxin</fullName>
        <ecNumber evidence="1">1.11.1.24</ecNumber>
    </recommendedName>
    <alternativeName>
        <fullName evidence="7">Thioredoxin peroxidase</fullName>
    </alternativeName>
</protein>
<dbReference type="OrthoDB" id="145578at2157"/>
<dbReference type="Pfam" id="PF00578">
    <property type="entry name" value="AhpC-TSA"/>
    <property type="match status" value="1"/>
</dbReference>
<evidence type="ECO:0000259" key="10">
    <source>
        <dbReference type="PROSITE" id="PS51352"/>
    </source>
</evidence>
<evidence type="ECO:0000256" key="4">
    <source>
        <dbReference type="ARBA" id="ARBA00023002"/>
    </source>
</evidence>
<dbReference type="Gene3D" id="3.40.30.10">
    <property type="entry name" value="Glutaredoxin"/>
    <property type="match status" value="1"/>
</dbReference>
<dbReference type="EC" id="1.11.1.24" evidence="1"/>
<evidence type="ECO:0000256" key="7">
    <source>
        <dbReference type="ARBA" id="ARBA00032824"/>
    </source>
</evidence>
<comment type="catalytic activity">
    <reaction evidence="9">
        <text>a hydroperoxide + [thioredoxin]-dithiol = an alcohol + [thioredoxin]-disulfide + H2O</text>
        <dbReference type="Rhea" id="RHEA:62620"/>
        <dbReference type="Rhea" id="RHEA-COMP:10698"/>
        <dbReference type="Rhea" id="RHEA-COMP:10700"/>
        <dbReference type="ChEBI" id="CHEBI:15377"/>
        <dbReference type="ChEBI" id="CHEBI:29950"/>
        <dbReference type="ChEBI" id="CHEBI:30879"/>
        <dbReference type="ChEBI" id="CHEBI:35924"/>
        <dbReference type="ChEBI" id="CHEBI:50058"/>
        <dbReference type="EC" id="1.11.1.24"/>
    </reaction>
</comment>
<evidence type="ECO:0000256" key="6">
    <source>
        <dbReference type="ARBA" id="ARBA00023284"/>
    </source>
</evidence>
<evidence type="ECO:0000256" key="5">
    <source>
        <dbReference type="ARBA" id="ARBA00023157"/>
    </source>
</evidence>
<dbReference type="CDD" id="cd03017">
    <property type="entry name" value="PRX_BCP"/>
    <property type="match status" value="1"/>
</dbReference>
<dbReference type="STRING" id="1457250.GCA_000755225_03314"/>
<keyword evidence="3" id="KW-0049">Antioxidant</keyword>
<organism evidence="11 12">
    <name type="scientific">Halapricum salinum</name>
    <dbReference type="NCBI Taxonomy" id="1457250"/>
    <lineage>
        <taxon>Archaea</taxon>
        <taxon>Methanobacteriati</taxon>
        <taxon>Methanobacteriota</taxon>
        <taxon>Stenosarchaea group</taxon>
        <taxon>Halobacteria</taxon>
        <taxon>Halobacteriales</taxon>
        <taxon>Haloarculaceae</taxon>
        <taxon>Halapricum</taxon>
    </lineage>
</organism>
<accession>A0A4D6HIM0</accession>
<dbReference type="SUPFAM" id="SSF52833">
    <property type="entry name" value="Thioredoxin-like"/>
    <property type="match status" value="1"/>
</dbReference>
<dbReference type="InterPro" id="IPR050924">
    <property type="entry name" value="Peroxiredoxin_BCP/PrxQ"/>
</dbReference>
<dbReference type="GeneID" id="39847206"/>
<keyword evidence="4" id="KW-0560">Oxidoreductase</keyword>
<proteinExistence type="inferred from homology"/>
<keyword evidence="12" id="KW-1185">Reference proteome</keyword>
<dbReference type="AlphaFoldDB" id="A0A4D6HIM0"/>
<dbReference type="GO" id="GO:0045454">
    <property type="term" value="P:cell redox homeostasis"/>
    <property type="evidence" value="ECO:0007669"/>
    <property type="project" value="TreeGrafter"/>
</dbReference>
<comment type="similarity">
    <text evidence="8">Belongs to the peroxiredoxin family. BCP/PrxQ subfamily.</text>
</comment>
<feature type="domain" description="Thioredoxin" evidence="10">
    <location>
        <begin position="3"/>
        <end position="147"/>
    </location>
</feature>
<dbReference type="Proteomes" id="UP000296706">
    <property type="component" value="Chromosome"/>
</dbReference>
<dbReference type="GO" id="GO:0008379">
    <property type="term" value="F:thioredoxin peroxidase activity"/>
    <property type="evidence" value="ECO:0007669"/>
    <property type="project" value="TreeGrafter"/>
</dbReference>
<keyword evidence="6" id="KW-0676">Redox-active center</keyword>
<dbReference type="GO" id="GO:0005737">
    <property type="term" value="C:cytoplasm"/>
    <property type="evidence" value="ECO:0007669"/>
    <property type="project" value="TreeGrafter"/>
</dbReference>
<dbReference type="PROSITE" id="PS51352">
    <property type="entry name" value="THIOREDOXIN_2"/>
    <property type="match status" value="1"/>
</dbReference>
<dbReference type="InterPro" id="IPR000866">
    <property type="entry name" value="AhpC/TSA"/>
</dbReference>
<dbReference type="InterPro" id="IPR036249">
    <property type="entry name" value="Thioredoxin-like_sf"/>
</dbReference>
<evidence type="ECO:0000256" key="8">
    <source>
        <dbReference type="ARBA" id="ARBA00038489"/>
    </source>
</evidence>